<name>A0ABQ9VUZ7_SAGOE</name>
<protein>
    <submittedName>
        <fullName evidence="1">Uncharacterized protein</fullName>
    </submittedName>
</protein>
<dbReference type="EMBL" id="JASSZA010000005">
    <property type="protein sequence ID" value="KAK2111952.1"/>
    <property type="molecule type" value="Genomic_DNA"/>
</dbReference>
<comment type="caution">
    <text evidence="1">The sequence shown here is derived from an EMBL/GenBank/DDBJ whole genome shotgun (WGS) entry which is preliminary data.</text>
</comment>
<evidence type="ECO:0000313" key="1">
    <source>
        <dbReference type="EMBL" id="KAK2111952.1"/>
    </source>
</evidence>
<keyword evidence="2" id="KW-1185">Reference proteome</keyword>
<gene>
    <name evidence="1" type="ORF">P7K49_011698</name>
</gene>
<dbReference type="Proteomes" id="UP001266305">
    <property type="component" value="Unassembled WGS sequence"/>
</dbReference>
<proteinExistence type="predicted"/>
<reference evidence="1 2" key="1">
    <citation type="submission" date="2023-05" db="EMBL/GenBank/DDBJ databases">
        <title>B98-5 Cell Line De Novo Hybrid Assembly: An Optical Mapping Approach.</title>
        <authorList>
            <person name="Kananen K."/>
            <person name="Auerbach J.A."/>
            <person name="Kautto E."/>
            <person name="Blachly J.S."/>
        </authorList>
    </citation>
    <scope>NUCLEOTIDE SEQUENCE [LARGE SCALE GENOMIC DNA]</scope>
    <source>
        <strain evidence="1">B95-8</strain>
        <tissue evidence="1">Cell line</tissue>
    </source>
</reference>
<accession>A0ABQ9VUZ7</accession>
<dbReference type="Gene3D" id="3.40.720.10">
    <property type="entry name" value="Alkaline Phosphatase, subunit A"/>
    <property type="match status" value="1"/>
</dbReference>
<organism evidence="1 2">
    <name type="scientific">Saguinus oedipus</name>
    <name type="common">Cotton-top tamarin</name>
    <name type="synonym">Oedipomidas oedipus</name>
    <dbReference type="NCBI Taxonomy" id="9490"/>
    <lineage>
        <taxon>Eukaryota</taxon>
        <taxon>Metazoa</taxon>
        <taxon>Chordata</taxon>
        <taxon>Craniata</taxon>
        <taxon>Vertebrata</taxon>
        <taxon>Euteleostomi</taxon>
        <taxon>Mammalia</taxon>
        <taxon>Eutheria</taxon>
        <taxon>Euarchontoglires</taxon>
        <taxon>Primates</taxon>
        <taxon>Haplorrhini</taxon>
        <taxon>Platyrrhini</taxon>
        <taxon>Cebidae</taxon>
        <taxon>Callitrichinae</taxon>
        <taxon>Saguinus</taxon>
    </lineage>
</organism>
<evidence type="ECO:0000313" key="2">
    <source>
        <dbReference type="Proteomes" id="UP001266305"/>
    </source>
</evidence>
<sequence>MELLNELSLWVLPLLEGSSLHNSLQTQHISVLDIFPTVVALAQASLPQGRHFDGVDVSEVLFGQSQPGHRTEPSSEDASK</sequence>
<dbReference type="InterPro" id="IPR017850">
    <property type="entry name" value="Alkaline_phosphatase_core_sf"/>
</dbReference>
<dbReference type="SUPFAM" id="SSF53649">
    <property type="entry name" value="Alkaline phosphatase-like"/>
    <property type="match status" value="1"/>
</dbReference>